<dbReference type="PANTHER" id="PTHR43833:SF7">
    <property type="entry name" value="KTR SYSTEM POTASSIUM UPTAKE PROTEIN C"/>
    <property type="match status" value="1"/>
</dbReference>
<accession>A0AAD1CL63</accession>
<dbReference type="Pfam" id="PF02080">
    <property type="entry name" value="TrkA_C"/>
    <property type="match status" value="1"/>
</dbReference>
<evidence type="ECO:0000313" key="3">
    <source>
        <dbReference type="Proteomes" id="UP000262607"/>
    </source>
</evidence>
<proteinExistence type="predicted"/>
<sequence length="232" mass="25779">MKIIIIGLGNFGRSLALNLTDNGHEVFGVDHKMEKVDLLKDRIANVVCMDANNELAYKVLPIQQANLGIVAIGENEGASIVTTAILKKYKNLRIVSRSLSTIHDTILEAMGINDVIHPEQDAAFRLTKQISFNYALDYFRVDNKHSIAEVFSPYSFSGKSVKSLKLTQKYSVSLITVIREIKNSISFNEKSKKKVIGLVTGDTILQKGDILTIFGSNKSIMNFLKDQLTNTD</sequence>
<dbReference type="Proteomes" id="UP000262607">
    <property type="component" value="Chromosome"/>
</dbReference>
<dbReference type="GO" id="GO:0008324">
    <property type="term" value="F:monoatomic cation transmembrane transporter activity"/>
    <property type="evidence" value="ECO:0007669"/>
    <property type="project" value="InterPro"/>
</dbReference>
<evidence type="ECO:0000313" key="2">
    <source>
        <dbReference type="EMBL" id="BBA17583.1"/>
    </source>
</evidence>
<name>A0AAD1CL63_9FLAO</name>
<dbReference type="Pfam" id="PF02254">
    <property type="entry name" value="TrkA_N"/>
    <property type="match status" value="1"/>
</dbReference>
<gene>
    <name evidence="2" type="primary">ktrA</name>
    <name evidence="2" type="ORF">CPU2_064</name>
</gene>
<dbReference type="InterPro" id="IPR050721">
    <property type="entry name" value="Trk_Ktr_HKT_K-transport"/>
</dbReference>
<dbReference type="InterPro" id="IPR036291">
    <property type="entry name" value="NAD(P)-bd_dom_sf"/>
</dbReference>
<organism evidence="2 3">
    <name type="scientific">Blattabacterium punctulatus CPU2</name>
    <dbReference type="NCBI Taxonomy" id="1457032"/>
    <lineage>
        <taxon>Bacteria</taxon>
        <taxon>Pseudomonadati</taxon>
        <taxon>Bacteroidota</taxon>
        <taxon>Flavobacteriia</taxon>
        <taxon>Flavobacteriales</taxon>
        <taxon>Blattabacteriaceae</taxon>
        <taxon>Blattabacterium</taxon>
    </lineage>
</organism>
<dbReference type="PROSITE" id="PS51201">
    <property type="entry name" value="RCK_N"/>
    <property type="match status" value="1"/>
</dbReference>
<dbReference type="AlphaFoldDB" id="A0AAD1CL63"/>
<dbReference type="InterPro" id="IPR036721">
    <property type="entry name" value="RCK_C_sf"/>
</dbReference>
<dbReference type="Gene3D" id="3.40.50.720">
    <property type="entry name" value="NAD(P)-binding Rossmann-like Domain"/>
    <property type="match status" value="1"/>
</dbReference>
<feature type="domain" description="RCK N-terminal" evidence="1">
    <location>
        <begin position="1"/>
        <end position="117"/>
    </location>
</feature>
<dbReference type="EMBL" id="AP014610">
    <property type="protein sequence ID" value="BBA17583.1"/>
    <property type="molecule type" value="Genomic_DNA"/>
</dbReference>
<dbReference type="GO" id="GO:0006813">
    <property type="term" value="P:potassium ion transport"/>
    <property type="evidence" value="ECO:0007669"/>
    <property type="project" value="InterPro"/>
</dbReference>
<protein>
    <submittedName>
        <fullName evidence="2">K uptake transporter subunit KtrA</fullName>
    </submittedName>
</protein>
<dbReference type="PANTHER" id="PTHR43833">
    <property type="entry name" value="POTASSIUM CHANNEL PROTEIN 2-RELATED-RELATED"/>
    <property type="match status" value="1"/>
</dbReference>
<evidence type="ECO:0000259" key="1">
    <source>
        <dbReference type="PROSITE" id="PS51201"/>
    </source>
</evidence>
<dbReference type="SUPFAM" id="SSF51735">
    <property type="entry name" value="NAD(P)-binding Rossmann-fold domains"/>
    <property type="match status" value="1"/>
</dbReference>
<dbReference type="RefSeq" id="WP_110548888.1">
    <property type="nucleotide sequence ID" value="NZ_AP014610.1"/>
</dbReference>
<dbReference type="GeneID" id="66557005"/>
<dbReference type="InterPro" id="IPR006037">
    <property type="entry name" value="RCK_C"/>
</dbReference>
<dbReference type="Gene3D" id="3.30.70.1450">
    <property type="entry name" value="Regulator of K+ conductance, C-terminal domain"/>
    <property type="match status" value="1"/>
</dbReference>
<dbReference type="SUPFAM" id="SSF116726">
    <property type="entry name" value="TrkA C-terminal domain-like"/>
    <property type="match status" value="1"/>
</dbReference>
<dbReference type="InterPro" id="IPR003148">
    <property type="entry name" value="RCK_N"/>
</dbReference>
<reference evidence="2 3" key="1">
    <citation type="submission" date="2014-06" db="EMBL/GenBank/DDBJ databases">
        <title>Genome sequence of the intracellular symbiont Blattabacterium cuenoti, strain CPU2 from the wood feeding cockroach Cryptocercus punctulatus.</title>
        <authorList>
            <person name="Kinjo Y."/>
            <person name="Ohkuma M."/>
            <person name="Tokuda G."/>
        </authorList>
    </citation>
    <scope>NUCLEOTIDE SEQUENCE [LARGE SCALE GENOMIC DNA]</scope>
    <source>
        <strain evidence="2 3">CPU2</strain>
    </source>
</reference>